<sequence>MGVVRLWGGVNSGAPRIPPLLPPPLGKACGACFPCLACLNEVTPHAHQNWACLPTLPAYYPPSTRHRHSSPHRLGEQDKQERGDALSLPPSFPSECCPRAPIISFTDGGVGVVVVVVEGTRGGGGRTVGGGE</sequence>
<dbReference type="Proteomes" id="UP000798662">
    <property type="component" value="Chromosome 1"/>
</dbReference>
<keyword evidence="2" id="KW-1185">Reference proteome</keyword>
<organism evidence="1 2">
    <name type="scientific">Pyropia yezoensis</name>
    <name type="common">Susabi-nori</name>
    <name type="synonym">Porphyra yezoensis</name>
    <dbReference type="NCBI Taxonomy" id="2788"/>
    <lineage>
        <taxon>Eukaryota</taxon>
        <taxon>Rhodophyta</taxon>
        <taxon>Bangiophyceae</taxon>
        <taxon>Bangiales</taxon>
        <taxon>Bangiaceae</taxon>
        <taxon>Pyropia</taxon>
    </lineage>
</organism>
<reference evidence="1" key="1">
    <citation type="submission" date="2019-11" db="EMBL/GenBank/DDBJ databases">
        <title>Nori genome reveals adaptations in red seaweeds to the harsh intertidal environment.</title>
        <authorList>
            <person name="Wang D."/>
            <person name="Mao Y."/>
        </authorList>
    </citation>
    <scope>NUCLEOTIDE SEQUENCE</scope>
    <source>
        <tissue evidence="1">Gametophyte</tissue>
    </source>
</reference>
<evidence type="ECO:0000313" key="1">
    <source>
        <dbReference type="EMBL" id="KAK1860430.1"/>
    </source>
</evidence>
<accession>A0ACC3BR13</accession>
<gene>
    <name evidence="1" type="ORF">I4F81_003019</name>
</gene>
<comment type="caution">
    <text evidence="1">The sequence shown here is derived from an EMBL/GenBank/DDBJ whole genome shotgun (WGS) entry which is preliminary data.</text>
</comment>
<evidence type="ECO:0000313" key="2">
    <source>
        <dbReference type="Proteomes" id="UP000798662"/>
    </source>
</evidence>
<protein>
    <submittedName>
        <fullName evidence="1">Uncharacterized protein</fullName>
    </submittedName>
</protein>
<proteinExistence type="predicted"/>
<dbReference type="EMBL" id="CM020618">
    <property type="protein sequence ID" value="KAK1860430.1"/>
    <property type="molecule type" value="Genomic_DNA"/>
</dbReference>
<name>A0ACC3BR13_PYRYE</name>